<gene>
    <name evidence="3" type="ORF">OHU69_08755</name>
</gene>
<feature type="region of interest" description="Disordered" evidence="1">
    <location>
        <begin position="331"/>
        <end position="361"/>
    </location>
</feature>
<dbReference type="GO" id="GO:0033925">
    <property type="term" value="F:mannosyl-glycoprotein endo-beta-N-acetylglucosaminidase activity"/>
    <property type="evidence" value="ECO:0007669"/>
    <property type="project" value="InterPro"/>
</dbReference>
<feature type="compositionally biased region" description="Gly residues" evidence="1">
    <location>
        <begin position="430"/>
        <end position="462"/>
    </location>
</feature>
<dbReference type="PANTHER" id="PTHR13246:SF1">
    <property type="entry name" value="CYTOSOLIC ENDO-BETA-N-ACETYLGLUCOSAMINIDASE"/>
    <property type="match status" value="1"/>
</dbReference>
<sequence length="687" mass="75414">MDDDHSSVRPYMHGYDAAALKSWSPGTDRWARHFRSRVPLAPRIAPFPATQAHPDLATGPRLMNLTYDYDDAFFTARKYGDAFARRLLRFWQYSDFYGSWHGLPVDGSPVDDPAHGLVNLPNPAYTDAAHRNGVRSLGCWFWPRSGDFEDYLEQRADGSFPVADKLIEMAAYFGFDGYFVNHEAETPPGQAARLHDLLRSLRERAPEGFHLQWYDTITPHGHLDYLNHLNTVNAPWLDVSDSFFANYWMTSEGVETSRATALKLGRDPYATVFHGTENEQFGFDPEYDPRLLFPPGEAARTSWALFGSHFVKELAPRHDDPDAQEEVFGRERRYWSGPREDPTRSGRLLPHDRRTPRDRDDHRAWDGVAHHITERSVIGAFPFVTRFNTGHGRAFFLDGRRAADGDWHNASVQDVLPTWQFWTRAEGVGAEGTGADGAGAEGAGAEGAGAEGAGAEGAGPEGAGAPLSVGFDHELAYDGGSSLLVSGPLGPDGAMTVRLYKTALTVTGAERLAVTAHGTDGVDLEVGLLFQDAPDAFVWLAAGSAAGWHTTTHGLGTFRGRTIAAVGLRVSSRRPTRCAIRIGELALLGPEFTPPAPPEDFTVDEVLADGESVHVFLSWRLTGDGVRHYDLLRDDDGSWLGRIYDDVYCLSLPAPAASETVTRLRLVAVAPDGSRSAPATAEAHRPR</sequence>
<feature type="domain" description="Cytosolic endo-beta-N-acetylglucosaminidase TIM barrel" evidence="2">
    <location>
        <begin position="85"/>
        <end position="395"/>
    </location>
</feature>
<organism evidence="3">
    <name type="scientific">Streptomyces sp. NBC_00119</name>
    <dbReference type="NCBI Taxonomy" id="2975659"/>
    <lineage>
        <taxon>Bacteria</taxon>
        <taxon>Bacillati</taxon>
        <taxon>Actinomycetota</taxon>
        <taxon>Actinomycetes</taxon>
        <taxon>Kitasatosporales</taxon>
        <taxon>Streptomycetaceae</taxon>
        <taxon>Streptomyces</taxon>
    </lineage>
</organism>
<evidence type="ECO:0000259" key="2">
    <source>
        <dbReference type="Pfam" id="PF03644"/>
    </source>
</evidence>
<feature type="region of interest" description="Disordered" evidence="1">
    <location>
        <begin position="430"/>
        <end position="465"/>
    </location>
</feature>
<protein>
    <recommendedName>
        <fullName evidence="2">Cytosolic endo-beta-N-acetylglucosaminidase TIM barrel domain-containing protein</fullName>
    </recommendedName>
</protein>
<evidence type="ECO:0000313" key="3">
    <source>
        <dbReference type="EMBL" id="WTS11148.1"/>
    </source>
</evidence>
<dbReference type="Pfam" id="PF03644">
    <property type="entry name" value="Glyco_hydro_85"/>
    <property type="match status" value="1"/>
</dbReference>
<dbReference type="Gene3D" id="2.60.120.260">
    <property type="entry name" value="Galactose-binding domain-like"/>
    <property type="match status" value="1"/>
</dbReference>
<dbReference type="EMBL" id="CP108195">
    <property type="protein sequence ID" value="WTS11148.1"/>
    <property type="molecule type" value="Genomic_DNA"/>
</dbReference>
<evidence type="ECO:0000256" key="1">
    <source>
        <dbReference type="SAM" id="MobiDB-lite"/>
    </source>
</evidence>
<dbReference type="InterPro" id="IPR005201">
    <property type="entry name" value="TIM_ENGase"/>
</dbReference>
<reference evidence="3" key="1">
    <citation type="submission" date="2022-10" db="EMBL/GenBank/DDBJ databases">
        <title>The complete genomes of actinobacterial strains from the NBC collection.</title>
        <authorList>
            <person name="Joergensen T.S."/>
            <person name="Alvarez Arevalo M."/>
            <person name="Sterndorff E.B."/>
            <person name="Faurdal D."/>
            <person name="Vuksanovic O."/>
            <person name="Mourched A.-S."/>
            <person name="Charusanti P."/>
            <person name="Shaw S."/>
            <person name="Blin K."/>
            <person name="Weber T."/>
        </authorList>
    </citation>
    <scope>NUCLEOTIDE SEQUENCE</scope>
    <source>
        <strain evidence="3">NBC_00119</strain>
    </source>
</reference>
<dbReference type="PANTHER" id="PTHR13246">
    <property type="entry name" value="ENDO BETA N-ACETYLGLUCOSAMINIDASE"/>
    <property type="match status" value="1"/>
</dbReference>
<dbReference type="GO" id="GO:0005829">
    <property type="term" value="C:cytosol"/>
    <property type="evidence" value="ECO:0007669"/>
    <property type="project" value="UniProtKB-SubCell"/>
</dbReference>
<dbReference type="AlphaFoldDB" id="A0AAU1U3E1"/>
<dbReference type="Gene3D" id="3.20.20.80">
    <property type="entry name" value="Glycosidases"/>
    <property type="match status" value="1"/>
</dbReference>
<name>A0AAU1U3E1_9ACTN</name>
<proteinExistence type="predicted"/>
<accession>A0AAU1U3E1</accession>
<dbReference type="InterPro" id="IPR032979">
    <property type="entry name" value="ENGase"/>
</dbReference>